<keyword evidence="1" id="KW-1133">Transmembrane helix</keyword>
<accession>A0A238VDV2</accession>
<organism evidence="2 3">
    <name type="scientific">Lutibacter flavus</name>
    <dbReference type="NCBI Taxonomy" id="691689"/>
    <lineage>
        <taxon>Bacteria</taxon>
        <taxon>Pseudomonadati</taxon>
        <taxon>Bacteroidota</taxon>
        <taxon>Flavobacteriia</taxon>
        <taxon>Flavobacteriales</taxon>
        <taxon>Flavobacteriaceae</taxon>
        <taxon>Lutibacter</taxon>
    </lineage>
</organism>
<keyword evidence="1" id="KW-0812">Transmembrane</keyword>
<reference evidence="3" key="1">
    <citation type="submission" date="2017-06" db="EMBL/GenBank/DDBJ databases">
        <authorList>
            <person name="Varghese N."/>
            <person name="Submissions S."/>
        </authorList>
    </citation>
    <scope>NUCLEOTIDE SEQUENCE [LARGE SCALE GENOMIC DNA]</scope>
    <source>
        <strain evidence="3">DSM 27993</strain>
    </source>
</reference>
<name>A0A238VDV2_9FLAO</name>
<proteinExistence type="predicted"/>
<protein>
    <recommendedName>
        <fullName evidence="4">Branched-chain amino acid:cation transporter, LIVCS family</fullName>
    </recommendedName>
</protein>
<keyword evidence="3" id="KW-1185">Reference proteome</keyword>
<evidence type="ECO:0000313" key="3">
    <source>
        <dbReference type="Proteomes" id="UP000198412"/>
    </source>
</evidence>
<dbReference type="EMBL" id="FZNX01000001">
    <property type="protein sequence ID" value="SNR32338.1"/>
    <property type="molecule type" value="Genomic_DNA"/>
</dbReference>
<dbReference type="RefSeq" id="WP_089376679.1">
    <property type="nucleotide sequence ID" value="NZ_FZNX01000001.1"/>
</dbReference>
<dbReference type="Proteomes" id="UP000198412">
    <property type="component" value="Unassembled WGS sequence"/>
</dbReference>
<feature type="transmembrane region" description="Helical" evidence="1">
    <location>
        <begin position="12"/>
        <end position="32"/>
    </location>
</feature>
<evidence type="ECO:0000313" key="2">
    <source>
        <dbReference type="EMBL" id="SNR32338.1"/>
    </source>
</evidence>
<dbReference type="AlphaFoldDB" id="A0A238VDV2"/>
<feature type="transmembrane region" description="Helical" evidence="1">
    <location>
        <begin position="38"/>
        <end position="61"/>
    </location>
</feature>
<evidence type="ECO:0000256" key="1">
    <source>
        <dbReference type="SAM" id="Phobius"/>
    </source>
</evidence>
<evidence type="ECO:0008006" key="4">
    <source>
        <dbReference type="Google" id="ProtNLM"/>
    </source>
</evidence>
<feature type="transmembrane region" description="Helical" evidence="1">
    <location>
        <begin position="73"/>
        <end position="98"/>
    </location>
</feature>
<gene>
    <name evidence="2" type="ORF">SAMN04488111_0318</name>
</gene>
<dbReference type="PROSITE" id="PS51257">
    <property type="entry name" value="PROKAR_LIPOPROTEIN"/>
    <property type="match status" value="1"/>
</dbReference>
<sequence>MTPKISILNTSATLFLLGCLIYLITNWSVLFFEKSLELVLVFALILFGISGLIIDAILAFYIANRFKVNVIELVLVLLTVIAVPIIKNCCYANLLLIYF</sequence>
<keyword evidence="1" id="KW-0472">Membrane</keyword>